<dbReference type="Proteomes" id="UP000806542">
    <property type="component" value="Unassembled WGS sequence"/>
</dbReference>
<sequence length="175" mass="19645">MNAVVVYQSKYGATKKYAQWIAESLSCDIKENKNLKAEVLLPYDTIIYGGGLYAESIAGVGLITKHLSLLEGKKLIVYTTGLTPVTCREYYDKLVAEKNFKGDSLSKIKVYHFPGRMFMNELSFVHKTAIKTLKKIISGKENPTEMEKLLLDLCDTEGDFTDKNALKNLLAYVSE</sequence>
<comment type="caution">
    <text evidence="2">The sequence shown here is derived from an EMBL/GenBank/DDBJ whole genome shotgun (WGS) entry which is preliminary data.</text>
</comment>
<dbReference type="InterPro" id="IPR026816">
    <property type="entry name" value="Flavodoxin_dom"/>
</dbReference>
<accession>A0A9D5R8K6</accession>
<proteinExistence type="predicted"/>
<dbReference type="PANTHER" id="PTHR38030:SF2">
    <property type="entry name" value="PROTOPORPHYRINOGEN IX DEHYDROGENASE [QUINONE]"/>
    <property type="match status" value="1"/>
</dbReference>
<feature type="domain" description="Flavodoxin" evidence="1">
    <location>
        <begin position="4"/>
        <end position="141"/>
    </location>
</feature>
<evidence type="ECO:0000259" key="1">
    <source>
        <dbReference type="Pfam" id="PF12724"/>
    </source>
</evidence>
<dbReference type="SUPFAM" id="SSF52218">
    <property type="entry name" value="Flavoproteins"/>
    <property type="match status" value="1"/>
</dbReference>
<dbReference type="InterPro" id="IPR052200">
    <property type="entry name" value="Protoporphyrinogen_IX_DH"/>
</dbReference>
<protein>
    <submittedName>
        <fullName evidence="2">Flavodoxin</fullName>
    </submittedName>
</protein>
<evidence type="ECO:0000313" key="3">
    <source>
        <dbReference type="Proteomes" id="UP000806542"/>
    </source>
</evidence>
<evidence type="ECO:0000313" key="2">
    <source>
        <dbReference type="EMBL" id="MBE5039534.1"/>
    </source>
</evidence>
<dbReference type="GO" id="GO:0006783">
    <property type="term" value="P:heme biosynthetic process"/>
    <property type="evidence" value="ECO:0007669"/>
    <property type="project" value="TreeGrafter"/>
</dbReference>
<name>A0A9D5R8K6_9FIRM</name>
<gene>
    <name evidence="2" type="ORF">INF28_03530</name>
</gene>
<dbReference type="GO" id="GO:0070819">
    <property type="term" value="F:menaquinone-dependent protoporphyrinogen oxidase activity"/>
    <property type="evidence" value="ECO:0007669"/>
    <property type="project" value="TreeGrafter"/>
</dbReference>
<dbReference type="Gene3D" id="3.40.50.360">
    <property type="match status" value="1"/>
</dbReference>
<dbReference type="AlphaFoldDB" id="A0A9D5R8K6"/>
<dbReference type="InterPro" id="IPR029039">
    <property type="entry name" value="Flavoprotein-like_sf"/>
</dbReference>
<organism evidence="2 3">
    <name type="scientific">Ructibacterium gallinarum</name>
    <dbReference type="NCBI Taxonomy" id="2779355"/>
    <lineage>
        <taxon>Bacteria</taxon>
        <taxon>Bacillati</taxon>
        <taxon>Bacillota</taxon>
        <taxon>Clostridia</taxon>
        <taxon>Eubacteriales</taxon>
        <taxon>Oscillospiraceae</taxon>
        <taxon>Ructibacterium</taxon>
    </lineage>
</organism>
<dbReference type="EMBL" id="JADCKB010000005">
    <property type="protein sequence ID" value="MBE5039534.1"/>
    <property type="molecule type" value="Genomic_DNA"/>
</dbReference>
<keyword evidence="3" id="KW-1185">Reference proteome</keyword>
<dbReference type="RefSeq" id="WP_226392096.1">
    <property type="nucleotide sequence ID" value="NZ_JADCKB010000005.1"/>
</dbReference>
<dbReference type="GO" id="GO:0010181">
    <property type="term" value="F:FMN binding"/>
    <property type="evidence" value="ECO:0007669"/>
    <property type="project" value="TreeGrafter"/>
</dbReference>
<dbReference type="PANTHER" id="PTHR38030">
    <property type="entry name" value="PROTOPORPHYRINOGEN IX DEHYDROGENASE [MENAQUINONE]"/>
    <property type="match status" value="1"/>
</dbReference>
<dbReference type="Pfam" id="PF12724">
    <property type="entry name" value="Flavodoxin_5"/>
    <property type="match status" value="1"/>
</dbReference>
<reference evidence="2" key="1">
    <citation type="submission" date="2020-10" db="EMBL/GenBank/DDBJ databases">
        <title>ChiBAC.</title>
        <authorList>
            <person name="Zenner C."/>
            <person name="Hitch T.C.A."/>
            <person name="Clavel T."/>
        </authorList>
    </citation>
    <scope>NUCLEOTIDE SEQUENCE</scope>
    <source>
        <strain evidence="2">DSM 107454</strain>
    </source>
</reference>